<dbReference type="Proteomes" id="UP000199473">
    <property type="component" value="Unassembled WGS sequence"/>
</dbReference>
<proteinExistence type="predicted"/>
<accession>A0A1I4AUJ0</accession>
<evidence type="ECO:0000313" key="2">
    <source>
        <dbReference type="Proteomes" id="UP000199473"/>
    </source>
</evidence>
<keyword evidence="2" id="KW-1185">Reference proteome</keyword>
<dbReference type="STRING" id="1123062.SAMN02745775_104180"/>
<dbReference type="RefSeq" id="WP_245762074.1">
    <property type="nucleotide sequence ID" value="NZ_FOSQ01000004.1"/>
</dbReference>
<reference evidence="1 2" key="1">
    <citation type="submission" date="2016-10" db="EMBL/GenBank/DDBJ databases">
        <authorList>
            <person name="de Groot N.N."/>
        </authorList>
    </citation>
    <scope>NUCLEOTIDE SEQUENCE [LARGE SCALE GENOMIC DNA]</scope>
    <source>
        <strain evidence="1 2">DSM 19981</strain>
    </source>
</reference>
<protein>
    <submittedName>
        <fullName evidence="1">Uncharacterized protein</fullName>
    </submittedName>
</protein>
<dbReference type="AlphaFoldDB" id="A0A1I4AUJ0"/>
<gene>
    <name evidence="1" type="ORF">SAMN02745775_104180</name>
</gene>
<sequence>MPDNPARVARGNQIRVARDNPIRVARDNPIRVAGSADGSLSYAIAVPPESLPAVTPTALLGAWDAARARAHQGCWGPPRELLFRRADGGATRLAIADRDARSWAEAVDRRADLSTIGGLALCLRLLALVEVMGRSAWLAGLFSVTAEGVELHPALLRAAATMPLDSAARFDAEALRGLLSRALPARMPA</sequence>
<dbReference type="EMBL" id="FOSQ01000004">
    <property type="protein sequence ID" value="SFK59983.1"/>
    <property type="molecule type" value="Genomic_DNA"/>
</dbReference>
<organism evidence="1 2">
    <name type="scientific">Falsiroseomonas stagni DSM 19981</name>
    <dbReference type="NCBI Taxonomy" id="1123062"/>
    <lineage>
        <taxon>Bacteria</taxon>
        <taxon>Pseudomonadati</taxon>
        <taxon>Pseudomonadota</taxon>
        <taxon>Alphaproteobacteria</taxon>
        <taxon>Acetobacterales</taxon>
        <taxon>Roseomonadaceae</taxon>
        <taxon>Falsiroseomonas</taxon>
    </lineage>
</organism>
<evidence type="ECO:0000313" key="1">
    <source>
        <dbReference type="EMBL" id="SFK59983.1"/>
    </source>
</evidence>
<name>A0A1I4AUJ0_9PROT</name>